<sequence length="69" mass="7453">MSVICDWYNEQIVAAAEQPLLPLLAGLVGGFAGIRPSTRTIRVQVRWWPGNLTAAGVHPHHELPGRVGA</sequence>
<evidence type="ECO:0000313" key="2">
    <source>
        <dbReference type="Proteomes" id="UP001058271"/>
    </source>
</evidence>
<proteinExistence type="predicted"/>
<protein>
    <submittedName>
        <fullName evidence="1">Uncharacterized protein</fullName>
    </submittedName>
</protein>
<dbReference type="Proteomes" id="UP001058271">
    <property type="component" value="Chromosome"/>
</dbReference>
<dbReference type="RefSeq" id="WP_260728152.1">
    <property type="nucleotide sequence ID" value="NZ_BAAABS010000050.1"/>
</dbReference>
<accession>A0ABY5Z9Q5</accession>
<dbReference type="EMBL" id="CP073721">
    <property type="protein sequence ID" value="UWZ38771.1"/>
    <property type="molecule type" value="Genomic_DNA"/>
</dbReference>
<name>A0ABY5Z9Q5_9ACTN</name>
<keyword evidence="2" id="KW-1185">Reference proteome</keyword>
<organism evidence="1 2">
    <name type="scientific">Dactylosporangium roseum</name>
    <dbReference type="NCBI Taxonomy" id="47989"/>
    <lineage>
        <taxon>Bacteria</taxon>
        <taxon>Bacillati</taxon>
        <taxon>Actinomycetota</taxon>
        <taxon>Actinomycetes</taxon>
        <taxon>Micromonosporales</taxon>
        <taxon>Micromonosporaceae</taxon>
        <taxon>Dactylosporangium</taxon>
    </lineage>
</organism>
<gene>
    <name evidence="1" type="ORF">Drose_11400</name>
</gene>
<reference evidence="1" key="1">
    <citation type="submission" date="2021-04" db="EMBL/GenBank/DDBJ databases">
        <title>Biosynthetic gene clusters of Dactylosporangioum roseum.</title>
        <authorList>
            <person name="Hartkoorn R.C."/>
            <person name="Beaudoing E."/>
            <person name="Hot D."/>
            <person name="Moureu S."/>
        </authorList>
    </citation>
    <scope>NUCLEOTIDE SEQUENCE</scope>
    <source>
        <strain evidence="1">NRRL B-16295</strain>
    </source>
</reference>
<evidence type="ECO:0000313" key="1">
    <source>
        <dbReference type="EMBL" id="UWZ38771.1"/>
    </source>
</evidence>